<dbReference type="EMBL" id="DUZY01000006">
    <property type="protein sequence ID" value="DAD42554.1"/>
    <property type="molecule type" value="Genomic_DNA"/>
</dbReference>
<evidence type="ECO:0000313" key="3">
    <source>
        <dbReference type="EMBL" id="DAD42554.1"/>
    </source>
</evidence>
<feature type="region of interest" description="Disordered" evidence="1">
    <location>
        <begin position="1"/>
        <end position="22"/>
    </location>
</feature>
<proteinExistence type="predicted"/>
<comment type="caution">
    <text evidence="3">The sequence shown here is derived from an EMBL/GenBank/DDBJ whole genome shotgun (WGS) entry which is preliminary data.</text>
</comment>
<keyword evidence="4" id="KW-1185">Reference proteome</keyword>
<evidence type="ECO:0000256" key="1">
    <source>
        <dbReference type="SAM" id="MobiDB-lite"/>
    </source>
</evidence>
<sequence>MTKTISNEKRKNIFVHSTEKNH</sequence>
<organism evidence="3 4">
    <name type="scientific">Nelumbo nucifera</name>
    <name type="common">Sacred lotus</name>
    <dbReference type="NCBI Taxonomy" id="4432"/>
    <lineage>
        <taxon>Eukaryota</taxon>
        <taxon>Viridiplantae</taxon>
        <taxon>Streptophyta</taxon>
        <taxon>Embryophyta</taxon>
        <taxon>Tracheophyta</taxon>
        <taxon>Spermatophyta</taxon>
        <taxon>Magnoliopsida</taxon>
        <taxon>Proteales</taxon>
        <taxon>Nelumbonaceae</taxon>
        <taxon>Nelumbo</taxon>
    </lineage>
</organism>
<evidence type="ECO:0000313" key="4">
    <source>
        <dbReference type="Proteomes" id="UP000607653"/>
    </source>
</evidence>
<dbReference type="EMBL" id="DUZY01000006">
    <property type="protein sequence ID" value="DAD42553.1"/>
    <property type="molecule type" value="Genomic_DNA"/>
</dbReference>
<gene>
    <name evidence="2" type="ORF">HUJ06_000783</name>
    <name evidence="3" type="ORF">HUJ06_000784</name>
</gene>
<protein>
    <submittedName>
        <fullName evidence="3">Uncharacterized protein</fullName>
    </submittedName>
</protein>
<evidence type="ECO:0000313" key="2">
    <source>
        <dbReference type="EMBL" id="DAD42553.1"/>
    </source>
</evidence>
<name>A0A822Z839_NELNU</name>
<accession>A0A822Z839</accession>
<dbReference type="Proteomes" id="UP000607653">
    <property type="component" value="Unassembled WGS sequence"/>
</dbReference>
<reference evidence="3 4" key="1">
    <citation type="journal article" date="2020" name="Mol. Biol. Evol.">
        <title>Distinct Expression and Methylation Patterns for Genes with Different Fates following a Single Whole-Genome Duplication in Flowering Plants.</title>
        <authorList>
            <person name="Shi T."/>
            <person name="Rahmani R.S."/>
            <person name="Gugger P.F."/>
            <person name="Wang M."/>
            <person name="Li H."/>
            <person name="Zhang Y."/>
            <person name="Li Z."/>
            <person name="Wang Q."/>
            <person name="Van de Peer Y."/>
            <person name="Marchal K."/>
            <person name="Chen J."/>
        </authorList>
    </citation>
    <scope>NUCLEOTIDE SEQUENCE [LARGE SCALE GENOMIC DNA]</scope>
    <source>
        <tissue evidence="3">Leaf</tissue>
    </source>
</reference>
<dbReference type="AlphaFoldDB" id="A0A822Z839"/>